<protein>
    <submittedName>
        <fullName evidence="1">Uncharacterized protein</fullName>
    </submittedName>
</protein>
<reference evidence="1 2" key="1">
    <citation type="journal article" date="2013" name="Nat. Genet.">
        <title>The high-quality draft genome of peach (Prunus persica) identifies unique patterns of genetic diversity, domestication and genome evolution.</title>
        <authorList>
            <consortium name="International Peach Genome Initiative"/>
            <person name="Verde I."/>
            <person name="Abbott A.G."/>
            <person name="Scalabrin S."/>
            <person name="Jung S."/>
            <person name="Shu S."/>
            <person name="Marroni F."/>
            <person name="Zhebentyayeva T."/>
            <person name="Dettori M.T."/>
            <person name="Grimwood J."/>
            <person name="Cattonaro F."/>
            <person name="Zuccolo A."/>
            <person name="Rossini L."/>
            <person name="Jenkins J."/>
            <person name="Vendramin E."/>
            <person name="Meisel L.A."/>
            <person name="Decroocq V."/>
            <person name="Sosinski B."/>
            <person name="Prochnik S."/>
            <person name="Mitros T."/>
            <person name="Policriti A."/>
            <person name="Cipriani G."/>
            <person name="Dondini L."/>
            <person name="Ficklin S."/>
            <person name="Goodstein D.M."/>
            <person name="Xuan P."/>
            <person name="Del Fabbro C."/>
            <person name="Aramini V."/>
            <person name="Copetti D."/>
            <person name="Gonzalez S."/>
            <person name="Horner D.S."/>
            <person name="Falchi R."/>
            <person name="Lucas S."/>
            <person name="Mica E."/>
            <person name="Maldonado J."/>
            <person name="Lazzari B."/>
            <person name="Bielenberg D."/>
            <person name="Pirona R."/>
            <person name="Miculan M."/>
            <person name="Barakat A."/>
            <person name="Testolin R."/>
            <person name="Stella A."/>
            <person name="Tartarini S."/>
            <person name="Tonutti P."/>
            <person name="Arus P."/>
            <person name="Orellana A."/>
            <person name="Wells C."/>
            <person name="Main D."/>
            <person name="Vizzotto G."/>
            <person name="Silva H."/>
            <person name="Salamini F."/>
            <person name="Schmutz J."/>
            <person name="Morgante M."/>
            <person name="Rokhsar D.S."/>
        </authorList>
    </citation>
    <scope>NUCLEOTIDE SEQUENCE [LARGE SCALE GENOMIC DNA]</scope>
    <source>
        <strain evidence="2">cv. Nemared</strain>
    </source>
</reference>
<gene>
    <name evidence="1" type="ORF">PRUPE_4G261100</name>
</gene>
<dbReference type="AlphaFoldDB" id="A0A251PRA2"/>
<sequence>MNRYSQRMASSFLISPLFATNHRNIIYNHTLIPTNHTIRGPAIHDRARDVDAPVNTNPSTLGTMELSSWAWMDETASKCLIQRVFCLLF</sequence>
<dbReference type="EMBL" id="CM007654">
    <property type="protein sequence ID" value="ONI14087.1"/>
    <property type="molecule type" value="Genomic_DNA"/>
</dbReference>
<evidence type="ECO:0000313" key="1">
    <source>
        <dbReference type="EMBL" id="ONI14087.1"/>
    </source>
</evidence>
<evidence type="ECO:0000313" key="2">
    <source>
        <dbReference type="Proteomes" id="UP000006882"/>
    </source>
</evidence>
<name>A0A251PRA2_PRUPE</name>
<dbReference type="Gramene" id="ONI14087">
    <property type="protein sequence ID" value="ONI14087"/>
    <property type="gene ID" value="PRUPE_4G261100"/>
</dbReference>
<dbReference type="Proteomes" id="UP000006882">
    <property type="component" value="Chromosome G4"/>
</dbReference>
<proteinExistence type="predicted"/>
<accession>A0A251PRA2</accession>
<organism evidence="1 2">
    <name type="scientific">Prunus persica</name>
    <name type="common">Peach</name>
    <name type="synonym">Amygdalus persica</name>
    <dbReference type="NCBI Taxonomy" id="3760"/>
    <lineage>
        <taxon>Eukaryota</taxon>
        <taxon>Viridiplantae</taxon>
        <taxon>Streptophyta</taxon>
        <taxon>Embryophyta</taxon>
        <taxon>Tracheophyta</taxon>
        <taxon>Spermatophyta</taxon>
        <taxon>Magnoliopsida</taxon>
        <taxon>eudicotyledons</taxon>
        <taxon>Gunneridae</taxon>
        <taxon>Pentapetalae</taxon>
        <taxon>rosids</taxon>
        <taxon>fabids</taxon>
        <taxon>Rosales</taxon>
        <taxon>Rosaceae</taxon>
        <taxon>Amygdaloideae</taxon>
        <taxon>Amygdaleae</taxon>
        <taxon>Prunus</taxon>
    </lineage>
</organism>
<keyword evidence="2" id="KW-1185">Reference proteome</keyword>